<reference evidence="2" key="1">
    <citation type="submission" date="2021-10" db="EMBL/GenBank/DDBJ databases">
        <title>Tropical sea cucumber genome reveals ecological adaptation and Cuvierian tubules defense mechanism.</title>
        <authorList>
            <person name="Chen T."/>
        </authorList>
    </citation>
    <scope>NUCLEOTIDE SEQUENCE</scope>
    <source>
        <strain evidence="2">Nanhai2018</strain>
        <tissue evidence="2">Muscle</tissue>
    </source>
</reference>
<dbReference type="GO" id="GO:0005524">
    <property type="term" value="F:ATP binding"/>
    <property type="evidence" value="ECO:0007669"/>
    <property type="project" value="InterPro"/>
</dbReference>
<protein>
    <submittedName>
        <fullName evidence="2">Serine/threonine-protein kinase gdt9</fullName>
    </submittedName>
</protein>
<dbReference type="EMBL" id="JAIZAY010000344">
    <property type="protein sequence ID" value="KAJ8018471.1"/>
    <property type="molecule type" value="Genomic_DNA"/>
</dbReference>
<organism evidence="2 3">
    <name type="scientific">Holothuria leucospilota</name>
    <name type="common">Black long sea cucumber</name>
    <name type="synonym">Mertensiothuria leucospilota</name>
    <dbReference type="NCBI Taxonomy" id="206669"/>
    <lineage>
        <taxon>Eukaryota</taxon>
        <taxon>Metazoa</taxon>
        <taxon>Echinodermata</taxon>
        <taxon>Eleutherozoa</taxon>
        <taxon>Echinozoa</taxon>
        <taxon>Holothuroidea</taxon>
        <taxon>Aspidochirotacea</taxon>
        <taxon>Aspidochirotida</taxon>
        <taxon>Holothuriidae</taxon>
        <taxon>Holothuria</taxon>
    </lineage>
</organism>
<dbReference type="InterPro" id="IPR008271">
    <property type="entry name" value="Ser/Thr_kinase_AS"/>
</dbReference>
<dbReference type="SMART" id="SM00220">
    <property type="entry name" value="S_TKc"/>
    <property type="match status" value="1"/>
</dbReference>
<evidence type="ECO:0000313" key="2">
    <source>
        <dbReference type="EMBL" id="KAJ8018471.1"/>
    </source>
</evidence>
<dbReference type="Gene3D" id="1.10.510.10">
    <property type="entry name" value="Transferase(Phosphotransferase) domain 1"/>
    <property type="match status" value="1"/>
</dbReference>
<keyword evidence="2" id="KW-0418">Kinase</keyword>
<dbReference type="PANTHER" id="PTHR44329">
    <property type="entry name" value="SERINE/THREONINE-PROTEIN KINASE TNNI3K-RELATED"/>
    <property type="match status" value="1"/>
</dbReference>
<sequence>MDYVCFDFKPFGQDTSVSSLKDFLKFVDRINYEGFEHFNHFIATDIANGLKYLHDQDVAHRDLKPDNVLVCNRHYSELSEDERCKYWMSNPIVAKLTDFGESRATLVQTNTFLHSVTANVFRGTPVFMAPEVLQHDGRDKMDINDMKSTDIWSYSMILFMLMNPDLKYPYQLEIADAMESGPSKPARDILCTIFAAQKLPRNSNKYQQLRKTEWSTIETAYSQCAQFRTDRPSAAKIALLLKDSASSNR</sequence>
<dbReference type="PROSITE" id="PS00108">
    <property type="entry name" value="PROTEIN_KINASE_ST"/>
    <property type="match status" value="1"/>
</dbReference>
<dbReference type="AlphaFoldDB" id="A0A9Q1B906"/>
<evidence type="ECO:0000313" key="3">
    <source>
        <dbReference type="Proteomes" id="UP001152320"/>
    </source>
</evidence>
<dbReference type="InterPro" id="IPR000719">
    <property type="entry name" value="Prot_kinase_dom"/>
</dbReference>
<evidence type="ECO:0000259" key="1">
    <source>
        <dbReference type="PROSITE" id="PS50011"/>
    </source>
</evidence>
<dbReference type="Proteomes" id="UP001152320">
    <property type="component" value="Unassembled WGS sequence"/>
</dbReference>
<dbReference type="PROSITE" id="PS50011">
    <property type="entry name" value="PROTEIN_KINASE_DOM"/>
    <property type="match status" value="1"/>
</dbReference>
<dbReference type="InterPro" id="IPR051681">
    <property type="entry name" value="Ser/Thr_Kinases-Pseudokinases"/>
</dbReference>
<dbReference type="Pfam" id="PF00069">
    <property type="entry name" value="Pkinase"/>
    <property type="match status" value="1"/>
</dbReference>
<dbReference type="InterPro" id="IPR011009">
    <property type="entry name" value="Kinase-like_dom_sf"/>
</dbReference>
<keyword evidence="3" id="KW-1185">Reference proteome</keyword>
<feature type="domain" description="Protein kinase" evidence="1">
    <location>
        <begin position="1"/>
        <end position="249"/>
    </location>
</feature>
<dbReference type="OrthoDB" id="6106497at2759"/>
<gene>
    <name evidence="2" type="ORF">HOLleu_43528</name>
</gene>
<proteinExistence type="predicted"/>
<dbReference type="GO" id="GO:0004674">
    <property type="term" value="F:protein serine/threonine kinase activity"/>
    <property type="evidence" value="ECO:0007669"/>
    <property type="project" value="TreeGrafter"/>
</dbReference>
<keyword evidence="2" id="KW-0808">Transferase</keyword>
<accession>A0A9Q1B906</accession>
<comment type="caution">
    <text evidence="2">The sequence shown here is derived from an EMBL/GenBank/DDBJ whole genome shotgun (WGS) entry which is preliminary data.</text>
</comment>
<dbReference type="SUPFAM" id="SSF56112">
    <property type="entry name" value="Protein kinase-like (PK-like)"/>
    <property type="match status" value="1"/>
</dbReference>
<name>A0A9Q1B906_HOLLE</name>